<proteinExistence type="predicted"/>
<keyword evidence="3" id="KW-1185">Reference proteome</keyword>
<feature type="transmembrane region" description="Helical" evidence="1">
    <location>
        <begin position="105"/>
        <end position="125"/>
    </location>
</feature>
<gene>
    <name evidence="2" type="ORF">HRJ53_25735</name>
</gene>
<protein>
    <submittedName>
        <fullName evidence="2">DUF1275 family protein</fullName>
    </submittedName>
</protein>
<feature type="transmembrane region" description="Helical" evidence="1">
    <location>
        <begin position="161"/>
        <end position="180"/>
    </location>
</feature>
<name>A0A7V8NVV0_9BACT</name>
<dbReference type="InterPro" id="IPR010699">
    <property type="entry name" value="DUF1275"/>
</dbReference>
<dbReference type="Proteomes" id="UP000567293">
    <property type="component" value="Unassembled WGS sequence"/>
</dbReference>
<accession>A0A7V8NVV0</accession>
<comment type="caution">
    <text evidence="2">The sequence shown here is derived from an EMBL/GenBank/DDBJ whole genome shotgun (WGS) entry which is preliminary data.</text>
</comment>
<feature type="transmembrane region" description="Helical" evidence="1">
    <location>
        <begin position="224"/>
        <end position="240"/>
    </location>
</feature>
<keyword evidence="1" id="KW-1133">Transmembrane helix</keyword>
<evidence type="ECO:0000313" key="3">
    <source>
        <dbReference type="Proteomes" id="UP000567293"/>
    </source>
</evidence>
<dbReference type="PANTHER" id="PTHR37314">
    <property type="entry name" value="SLR0142 PROTEIN"/>
    <property type="match status" value="1"/>
</dbReference>
<organism evidence="2 3">
    <name type="scientific">Candidatus Acidiferrum panamense</name>
    <dbReference type="NCBI Taxonomy" id="2741543"/>
    <lineage>
        <taxon>Bacteria</taxon>
        <taxon>Pseudomonadati</taxon>
        <taxon>Acidobacteriota</taxon>
        <taxon>Terriglobia</taxon>
        <taxon>Candidatus Acidiferrales</taxon>
        <taxon>Candidatus Acidiferrum</taxon>
    </lineage>
</organism>
<dbReference type="AlphaFoldDB" id="A0A7V8NVV0"/>
<keyword evidence="1" id="KW-0472">Membrane</keyword>
<keyword evidence="1" id="KW-0812">Transmembrane</keyword>
<evidence type="ECO:0000313" key="2">
    <source>
        <dbReference type="EMBL" id="MBA0088402.1"/>
    </source>
</evidence>
<reference evidence="2" key="1">
    <citation type="submission" date="2020-06" db="EMBL/GenBank/DDBJ databases">
        <title>Legume-microbial interactions unlock mineral nutrients during tropical forest succession.</title>
        <authorList>
            <person name="Epihov D.Z."/>
        </authorList>
    </citation>
    <scope>NUCLEOTIDE SEQUENCE [LARGE SCALE GENOMIC DNA]</scope>
    <source>
        <strain evidence="2">Pan2503</strain>
    </source>
</reference>
<feature type="transmembrane region" description="Helical" evidence="1">
    <location>
        <begin position="137"/>
        <end position="155"/>
    </location>
</feature>
<dbReference type="Pfam" id="PF06912">
    <property type="entry name" value="DUF1275"/>
    <property type="match status" value="1"/>
</dbReference>
<evidence type="ECO:0000256" key="1">
    <source>
        <dbReference type="SAM" id="Phobius"/>
    </source>
</evidence>
<feature type="transmembrane region" description="Helical" evidence="1">
    <location>
        <begin position="74"/>
        <end position="93"/>
    </location>
</feature>
<sequence>MFTIVSGATQIRPSLPDEPLAPLPFEKWLVTLLSVIAGMVDLISFLSLGIFAAHITGNIVVIGALVARHGRVNLAQILAIPVFIVAVAATWLLAKASRKHGHNLVRFLLLVQFLLLACVLIFSVVTNPSAKPHGLMAGIAAMMAVSAMACQFALLRLTLPVAPSTAVMTGNLTNAVLSLIDANSRTQPLMTGSAGRLKASLHLLIGFFVGCVVAAAALSPLGEWAWLFPAALAGVILALAK</sequence>
<dbReference type="EMBL" id="JACDQQ010002482">
    <property type="protein sequence ID" value="MBA0088402.1"/>
    <property type="molecule type" value="Genomic_DNA"/>
</dbReference>
<dbReference type="PANTHER" id="PTHR37314:SF4">
    <property type="entry name" value="UPF0700 TRANSMEMBRANE PROTEIN YOAK"/>
    <property type="match status" value="1"/>
</dbReference>
<feature type="transmembrane region" description="Helical" evidence="1">
    <location>
        <begin position="201"/>
        <end position="218"/>
    </location>
</feature>